<protein>
    <recommendedName>
        <fullName evidence="1">Retrovirus-related Pol polyprotein from transposon TNT 1-94-like beta-barrel domain-containing protein</fullName>
    </recommendedName>
</protein>
<evidence type="ECO:0000313" key="3">
    <source>
        <dbReference type="Proteomes" id="UP000285060"/>
    </source>
</evidence>
<dbReference type="InterPro" id="IPR054722">
    <property type="entry name" value="PolX-like_BBD"/>
</dbReference>
<dbReference type="Proteomes" id="UP000285060">
    <property type="component" value="Unassembled WGS sequence"/>
</dbReference>
<sequence length="221" mass="23839">MYQHSLRHRQLPAQAAFGAQATDADANSATMQALSATRNHIIVDSGASFHMTGAGHHLHDTSPCDRRVVFANGKSSVATTMGKLNFKTPCGKAIALSDVLLTEGMPMTLMSIPALMSANPEVNVQFQKGTCTIYCGKTQVAIASLMPDQRLYVLKGTCGTDYANATLEDITSLWHHRIDHLPIDALWFCARAGLGLPHNSRHQRVHAWTAPGPKCTASAHP</sequence>
<dbReference type="AlphaFoldDB" id="A0A418AQF3"/>
<dbReference type="Pfam" id="PF22936">
    <property type="entry name" value="Pol_BBD"/>
    <property type="match status" value="1"/>
</dbReference>
<dbReference type="EMBL" id="QUSY01000776">
    <property type="protein sequence ID" value="RHY27420.1"/>
    <property type="molecule type" value="Genomic_DNA"/>
</dbReference>
<evidence type="ECO:0000313" key="2">
    <source>
        <dbReference type="EMBL" id="RHY27420.1"/>
    </source>
</evidence>
<comment type="caution">
    <text evidence="2">The sequence shown here is derived from an EMBL/GenBank/DDBJ whole genome shotgun (WGS) entry which is preliminary data.</text>
</comment>
<dbReference type="VEuPathDB" id="FungiDB:H310_06328"/>
<proteinExistence type="predicted"/>
<feature type="domain" description="Retrovirus-related Pol polyprotein from transposon TNT 1-94-like beta-barrel" evidence="1">
    <location>
        <begin position="42"/>
        <end position="118"/>
    </location>
</feature>
<organism evidence="2 3">
    <name type="scientific">Aphanomyces invadans</name>
    <dbReference type="NCBI Taxonomy" id="157072"/>
    <lineage>
        <taxon>Eukaryota</taxon>
        <taxon>Sar</taxon>
        <taxon>Stramenopiles</taxon>
        <taxon>Oomycota</taxon>
        <taxon>Saprolegniomycetes</taxon>
        <taxon>Saprolegniales</taxon>
        <taxon>Verrucalvaceae</taxon>
        <taxon>Aphanomyces</taxon>
    </lineage>
</organism>
<reference evidence="2 3" key="1">
    <citation type="submission" date="2018-08" db="EMBL/GenBank/DDBJ databases">
        <title>Aphanomyces genome sequencing and annotation.</title>
        <authorList>
            <person name="Minardi D."/>
            <person name="Oidtmann B."/>
            <person name="Van Der Giezen M."/>
            <person name="Studholme D.J."/>
        </authorList>
    </citation>
    <scope>NUCLEOTIDE SEQUENCE [LARGE SCALE GENOMIC DNA]</scope>
    <source>
        <strain evidence="2 3">NJM0002</strain>
    </source>
</reference>
<name>A0A418AQF3_9STRA</name>
<accession>A0A418AQF3</accession>
<gene>
    <name evidence="2" type="ORF">DYB32_006790</name>
</gene>
<evidence type="ECO:0000259" key="1">
    <source>
        <dbReference type="Pfam" id="PF22936"/>
    </source>
</evidence>
<keyword evidence="3" id="KW-1185">Reference proteome</keyword>